<dbReference type="Proteomes" id="UP000184356">
    <property type="component" value="Unassembled WGS sequence"/>
</dbReference>
<evidence type="ECO:0000256" key="6">
    <source>
        <dbReference type="SAM" id="MobiDB-lite"/>
    </source>
</evidence>
<dbReference type="SUPFAM" id="SSF57701">
    <property type="entry name" value="Zn2/Cys6 DNA-binding domain"/>
    <property type="match status" value="1"/>
</dbReference>
<dbReference type="OrthoDB" id="4078573at2759"/>
<dbReference type="Pfam" id="PF00172">
    <property type="entry name" value="Zn_clus"/>
    <property type="match status" value="1"/>
</dbReference>
<evidence type="ECO:0000256" key="3">
    <source>
        <dbReference type="ARBA" id="ARBA00023125"/>
    </source>
</evidence>
<name>A0A1L9TRM4_9EURO</name>
<proteinExistence type="predicted"/>
<dbReference type="PANTHER" id="PTHR37534">
    <property type="entry name" value="TRANSCRIPTIONAL ACTIVATOR PROTEIN UGA3"/>
    <property type="match status" value="1"/>
</dbReference>
<dbReference type="GO" id="GO:0000981">
    <property type="term" value="F:DNA-binding transcription factor activity, RNA polymerase II-specific"/>
    <property type="evidence" value="ECO:0007669"/>
    <property type="project" value="InterPro"/>
</dbReference>
<evidence type="ECO:0000256" key="2">
    <source>
        <dbReference type="ARBA" id="ARBA00023015"/>
    </source>
</evidence>
<dbReference type="PROSITE" id="PS50048">
    <property type="entry name" value="ZN2_CY6_FUNGAL_2"/>
    <property type="match status" value="1"/>
</dbReference>
<comment type="subcellular location">
    <subcellularLocation>
        <location evidence="1">Nucleus</location>
    </subcellularLocation>
</comment>
<dbReference type="PROSITE" id="PS00463">
    <property type="entry name" value="ZN2_CY6_FUNGAL_1"/>
    <property type="match status" value="1"/>
</dbReference>
<evidence type="ECO:0000313" key="8">
    <source>
        <dbReference type="EMBL" id="OJJ62087.1"/>
    </source>
</evidence>
<dbReference type="EMBL" id="KV878583">
    <property type="protein sequence ID" value="OJJ62087.1"/>
    <property type="molecule type" value="Genomic_DNA"/>
</dbReference>
<keyword evidence="5" id="KW-0539">Nucleus</keyword>
<dbReference type="SMART" id="SM00066">
    <property type="entry name" value="GAL4"/>
    <property type="match status" value="1"/>
</dbReference>
<keyword evidence="9" id="KW-1185">Reference proteome</keyword>
<dbReference type="InterPro" id="IPR021858">
    <property type="entry name" value="Fun_TF"/>
</dbReference>
<feature type="region of interest" description="Disordered" evidence="6">
    <location>
        <begin position="127"/>
        <end position="151"/>
    </location>
</feature>
<evidence type="ECO:0000256" key="5">
    <source>
        <dbReference type="ARBA" id="ARBA00023242"/>
    </source>
</evidence>
<dbReference type="VEuPathDB" id="FungiDB:ASPSYDRAFT_145738"/>
<dbReference type="Pfam" id="PF11951">
    <property type="entry name" value="Fungal_trans_2"/>
    <property type="match status" value="1"/>
</dbReference>
<organism evidence="8 9">
    <name type="scientific">Aspergillus sydowii CBS 593.65</name>
    <dbReference type="NCBI Taxonomy" id="1036612"/>
    <lineage>
        <taxon>Eukaryota</taxon>
        <taxon>Fungi</taxon>
        <taxon>Dikarya</taxon>
        <taxon>Ascomycota</taxon>
        <taxon>Pezizomycotina</taxon>
        <taxon>Eurotiomycetes</taxon>
        <taxon>Eurotiomycetidae</taxon>
        <taxon>Eurotiales</taxon>
        <taxon>Aspergillaceae</taxon>
        <taxon>Aspergillus</taxon>
        <taxon>Aspergillus subgen. Nidulantes</taxon>
    </lineage>
</organism>
<protein>
    <recommendedName>
        <fullName evidence="7">Zn(2)-C6 fungal-type domain-containing protein</fullName>
    </recommendedName>
</protein>
<feature type="domain" description="Zn(2)-C6 fungal-type" evidence="7">
    <location>
        <begin position="51"/>
        <end position="81"/>
    </location>
</feature>
<dbReference type="PANTHER" id="PTHR37534:SF40">
    <property type="entry name" value="ZN(2)-C6 FUNGAL-TYPE DOMAIN-CONTAINING PROTEIN"/>
    <property type="match status" value="1"/>
</dbReference>
<evidence type="ECO:0000259" key="7">
    <source>
        <dbReference type="PROSITE" id="PS50048"/>
    </source>
</evidence>
<dbReference type="AlphaFoldDB" id="A0A1L9TRM4"/>
<feature type="compositionally biased region" description="Polar residues" evidence="6">
    <location>
        <begin position="142"/>
        <end position="151"/>
    </location>
</feature>
<evidence type="ECO:0000256" key="1">
    <source>
        <dbReference type="ARBA" id="ARBA00004123"/>
    </source>
</evidence>
<dbReference type="Gene3D" id="4.10.240.10">
    <property type="entry name" value="Zn(2)-C6 fungal-type DNA-binding domain"/>
    <property type="match status" value="1"/>
</dbReference>
<dbReference type="GeneID" id="63757626"/>
<dbReference type="GO" id="GO:0045944">
    <property type="term" value="P:positive regulation of transcription by RNA polymerase II"/>
    <property type="evidence" value="ECO:0007669"/>
    <property type="project" value="TreeGrafter"/>
</dbReference>
<dbReference type="STRING" id="1036612.A0A1L9TRM4"/>
<keyword evidence="4" id="KW-0804">Transcription</keyword>
<dbReference type="GO" id="GO:0000976">
    <property type="term" value="F:transcription cis-regulatory region binding"/>
    <property type="evidence" value="ECO:0007669"/>
    <property type="project" value="TreeGrafter"/>
</dbReference>
<evidence type="ECO:0000313" key="9">
    <source>
        <dbReference type="Proteomes" id="UP000184356"/>
    </source>
</evidence>
<dbReference type="GO" id="GO:0008270">
    <property type="term" value="F:zinc ion binding"/>
    <property type="evidence" value="ECO:0007669"/>
    <property type="project" value="InterPro"/>
</dbReference>
<keyword evidence="3" id="KW-0238">DNA-binding</keyword>
<sequence>MDPAPGSHAFASDLDGATLNIAPLAVSQLSPSDVDRESDVSIKKRKRVRTGCFTCRDRHLKCDEAQGQCQNCRKSGRLCRRGVRLNFVDTQVVAPPTYLQPPTGSSVTFQDNSRTIASEYVGGFERYPPPGQDPPLEDAAAQSATPVHSSGQSTFFKHTKYLLDRHFSFQDPKEMSLMQVFVNQIGPWMDVVDEMKHFARILTFYALEEPLLRAALAACAGCLVSLHLHNDADERLNYYNAAAQMLSDTLTTIQRDASLCATAALIIEVVEMLVLGPIESGMRIRAVNTARSLITECGWNTRTQGLGGACSWLSIVMELLDCISFQHMIAWDPDTWGVDINFTVQPSVTGNEELWTQRIIYICAKVSDLRSSLITQGLSKSTRNAEAQRLQQWSLYNGWCDKWFASIPRSMLPLGQVQPWQRNPQSAFPQVWLIERPAIVAQMLYHVTRILLAGMDPLRQDRLAEQQQEQQHHAYNVCGIVSNDKNCGMPIFSAQILAIAAGHLVDRKAQAEVLTILDEMRRTTGLNTDHLKHKLEETWDWHSHNGQQLLSALEATTLPFEFHTHEPGHEYSHIGIADPFSHTLTDAHPFLDHHLTYDQS</sequence>
<dbReference type="CDD" id="cd00067">
    <property type="entry name" value="GAL4"/>
    <property type="match status" value="1"/>
</dbReference>
<dbReference type="InterPro" id="IPR036864">
    <property type="entry name" value="Zn2-C6_fun-type_DNA-bd_sf"/>
</dbReference>
<accession>A0A1L9TRM4</accession>
<keyword evidence="2" id="KW-0805">Transcription regulation</keyword>
<reference evidence="9" key="1">
    <citation type="journal article" date="2017" name="Genome Biol.">
        <title>Comparative genomics reveals high biological diversity and specific adaptations in the industrially and medically important fungal genus Aspergillus.</title>
        <authorList>
            <person name="de Vries R.P."/>
            <person name="Riley R."/>
            <person name="Wiebenga A."/>
            <person name="Aguilar-Osorio G."/>
            <person name="Amillis S."/>
            <person name="Uchima C.A."/>
            <person name="Anderluh G."/>
            <person name="Asadollahi M."/>
            <person name="Askin M."/>
            <person name="Barry K."/>
            <person name="Battaglia E."/>
            <person name="Bayram O."/>
            <person name="Benocci T."/>
            <person name="Braus-Stromeyer S.A."/>
            <person name="Caldana C."/>
            <person name="Canovas D."/>
            <person name="Cerqueira G.C."/>
            <person name="Chen F."/>
            <person name="Chen W."/>
            <person name="Choi C."/>
            <person name="Clum A."/>
            <person name="Dos Santos R.A."/>
            <person name="Damasio A.R."/>
            <person name="Diallinas G."/>
            <person name="Emri T."/>
            <person name="Fekete E."/>
            <person name="Flipphi M."/>
            <person name="Freyberg S."/>
            <person name="Gallo A."/>
            <person name="Gournas C."/>
            <person name="Habgood R."/>
            <person name="Hainaut M."/>
            <person name="Harispe M.L."/>
            <person name="Henrissat B."/>
            <person name="Hilden K.S."/>
            <person name="Hope R."/>
            <person name="Hossain A."/>
            <person name="Karabika E."/>
            <person name="Karaffa L."/>
            <person name="Karanyi Z."/>
            <person name="Krasevec N."/>
            <person name="Kuo A."/>
            <person name="Kusch H."/>
            <person name="LaButti K."/>
            <person name="Lagendijk E.L."/>
            <person name="Lapidus A."/>
            <person name="Levasseur A."/>
            <person name="Lindquist E."/>
            <person name="Lipzen A."/>
            <person name="Logrieco A.F."/>
            <person name="MacCabe A."/>
            <person name="Maekelae M.R."/>
            <person name="Malavazi I."/>
            <person name="Melin P."/>
            <person name="Meyer V."/>
            <person name="Mielnichuk N."/>
            <person name="Miskei M."/>
            <person name="Molnar A.P."/>
            <person name="Mule G."/>
            <person name="Ngan C.Y."/>
            <person name="Orejas M."/>
            <person name="Orosz E."/>
            <person name="Ouedraogo J.P."/>
            <person name="Overkamp K.M."/>
            <person name="Park H.-S."/>
            <person name="Perrone G."/>
            <person name="Piumi F."/>
            <person name="Punt P.J."/>
            <person name="Ram A.F."/>
            <person name="Ramon A."/>
            <person name="Rauscher S."/>
            <person name="Record E."/>
            <person name="Riano-Pachon D.M."/>
            <person name="Robert V."/>
            <person name="Roehrig J."/>
            <person name="Ruller R."/>
            <person name="Salamov A."/>
            <person name="Salih N.S."/>
            <person name="Samson R.A."/>
            <person name="Sandor E."/>
            <person name="Sanguinetti M."/>
            <person name="Schuetze T."/>
            <person name="Sepcic K."/>
            <person name="Shelest E."/>
            <person name="Sherlock G."/>
            <person name="Sophianopoulou V."/>
            <person name="Squina F.M."/>
            <person name="Sun H."/>
            <person name="Susca A."/>
            <person name="Todd R.B."/>
            <person name="Tsang A."/>
            <person name="Unkles S.E."/>
            <person name="van de Wiele N."/>
            <person name="van Rossen-Uffink D."/>
            <person name="Oliveira J.V."/>
            <person name="Vesth T.C."/>
            <person name="Visser J."/>
            <person name="Yu J.-H."/>
            <person name="Zhou M."/>
            <person name="Andersen M.R."/>
            <person name="Archer D.B."/>
            <person name="Baker S.E."/>
            <person name="Benoit I."/>
            <person name="Brakhage A.A."/>
            <person name="Braus G.H."/>
            <person name="Fischer R."/>
            <person name="Frisvad J.C."/>
            <person name="Goldman G.H."/>
            <person name="Houbraken J."/>
            <person name="Oakley B."/>
            <person name="Pocsi I."/>
            <person name="Scazzocchio C."/>
            <person name="Seiboth B."/>
            <person name="vanKuyk P.A."/>
            <person name="Wortman J."/>
            <person name="Dyer P.S."/>
            <person name="Grigoriev I.V."/>
        </authorList>
    </citation>
    <scope>NUCLEOTIDE SEQUENCE [LARGE SCALE GENOMIC DNA]</scope>
    <source>
        <strain evidence="9">CBS 593.65</strain>
    </source>
</reference>
<dbReference type="InterPro" id="IPR001138">
    <property type="entry name" value="Zn2Cys6_DnaBD"/>
</dbReference>
<dbReference type="RefSeq" id="XP_040705893.1">
    <property type="nucleotide sequence ID" value="XM_040841553.1"/>
</dbReference>
<evidence type="ECO:0000256" key="4">
    <source>
        <dbReference type="ARBA" id="ARBA00023163"/>
    </source>
</evidence>
<gene>
    <name evidence="8" type="ORF">ASPSYDRAFT_145738</name>
</gene>
<dbReference type="GO" id="GO:0005634">
    <property type="term" value="C:nucleus"/>
    <property type="evidence" value="ECO:0007669"/>
    <property type="project" value="UniProtKB-SubCell"/>
</dbReference>